<dbReference type="Proteomes" id="UP000712281">
    <property type="component" value="Unassembled WGS sequence"/>
</dbReference>
<dbReference type="PANTHER" id="PTHR31286:SF90">
    <property type="entry name" value="DUF4283 DOMAIN-CONTAINING PROTEIN"/>
    <property type="match status" value="1"/>
</dbReference>
<sequence>MGFMLLKGTKYQERRPAMGVDMILVDEKDDFVAEGLKTVMNRAQVVKALLLLHPESDDSSQYPRLTSQLSLLSTLNQAGELTDSSVPMKNAWNIQGCASALSLPPATAGEGHPPPCPSRPPHSPSLFPLNQYPPLSLLNFRLLYPLPLLLRLGNLNFHSVEVSSPIDVVMPQTEFHSTVSETSPLVFGSLETYLTVAPEAVIVHSIVTLDLSSIEILSKPSSTNYPATIQEADGQTLKALPRKNPPPYLPKTAVVPPLNPTTPPSLATSLFHHLSLSLLILPLLPPLFFVLSRLGSHPFHRIQSVFSHMWGKEGQLEIHNNPLQRSTIVRIPNEYLRKNILEKNIWRAFSLVAGLVGHPKDTDDFTKKLVSLTVSHVKVEVNLTLHLPNVVDFQRESGEVVEIQVSYSWVPPACSHCSELGPIFWNFLKLSPVENTAPANRKHFEKQTKIPNRGKEKEKVYVPKRPKKKIISSVDTAGLPEVTVSSSLEANEPLTTAAPVVVSNVSVPPPLALFPPKPSP</sequence>
<dbReference type="EMBL" id="QGKW02000717">
    <property type="protein sequence ID" value="KAF2597646.1"/>
    <property type="molecule type" value="Genomic_DNA"/>
</dbReference>
<dbReference type="InterPro" id="IPR040256">
    <property type="entry name" value="At4g02000-like"/>
</dbReference>
<proteinExistence type="predicted"/>
<protein>
    <recommendedName>
        <fullName evidence="3">DUF4283 domain-containing protein</fullName>
    </recommendedName>
</protein>
<dbReference type="PANTHER" id="PTHR31286">
    <property type="entry name" value="GLYCINE-RICH CELL WALL STRUCTURAL PROTEIN 1.8-LIKE"/>
    <property type="match status" value="1"/>
</dbReference>
<evidence type="ECO:0000313" key="1">
    <source>
        <dbReference type="EMBL" id="KAF2597646.1"/>
    </source>
</evidence>
<gene>
    <name evidence="1" type="ORF">F2Q68_00010022</name>
</gene>
<accession>A0A8S9KWY5</accession>
<organism evidence="1 2">
    <name type="scientific">Brassica cretica</name>
    <name type="common">Mustard</name>
    <dbReference type="NCBI Taxonomy" id="69181"/>
    <lineage>
        <taxon>Eukaryota</taxon>
        <taxon>Viridiplantae</taxon>
        <taxon>Streptophyta</taxon>
        <taxon>Embryophyta</taxon>
        <taxon>Tracheophyta</taxon>
        <taxon>Spermatophyta</taxon>
        <taxon>Magnoliopsida</taxon>
        <taxon>eudicotyledons</taxon>
        <taxon>Gunneridae</taxon>
        <taxon>Pentapetalae</taxon>
        <taxon>rosids</taxon>
        <taxon>malvids</taxon>
        <taxon>Brassicales</taxon>
        <taxon>Brassicaceae</taxon>
        <taxon>Brassiceae</taxon>
        <taxon>Brassica</taxon>
    </lineage>
</organism>
<evidence type="ECO:0000313" key="2">
    <source>
        <dbReference type="Proteomes" id="UP000712281"/>
    </source>
</evidence>
<reference evidence="1" key="1">
    <citation type="submission" date="2019-12" db="EMBL/GenBank/DDBJ databases">
        <title>Genome sequencing and annotation of Brassica cretica.</title>
        <authorList>
            <person name="Studholme D.J."/>
            <person name="Sarris P.F."/>
        </authorList>
    </citation>
    <scope>NUCLEOTIDE SEQUENCE</scope>
    <source>
        <strain evidence="1">PFS-001/15</strain>
        <tissue evidence="1">Leaf</tissue>
    </source>
</reference>
<comment type="caution">
    <text evidence="1">The sequence shown here is derived from an EMBL/GenBank/DDBJ whole genome shotgun (WGS) entry which is preliminary data.</text>
</comment>
<name>A0A8S9KWY5_BRACR</name>
<evidence type="ECO:0008006" key="3">
    <source>
        <dbReference type="Google" id="ProtNLM"/>
    </source>
</evidence>
<dbReference type="AlphaFoldDB" id="A0A8S9KWY5"/>